<feature type="region of interest" description="Disordered" evidence="9">
    <location>
        <begin position="126"/>
        <end position="183"/>
    </location>
</feature>
<keyword evidence="4 10" id="KW-0732">Signal</keyword>
<evidence type="ECO:0000256" key="10">
    <source>
        <dbReference type="SAM" id="SignalP"/>
    </source>
</evidence>
<keyword evidence="13" id="KW-1185">Reference proteome</keyword>
<dbReference type="Pfam" id="PF07983">
    <property type="entry name" value="X8"/>
    <property type="match status" value="1"/>
</dbReference>
<accession>A0A834W0T1</accession>
<evidence type="ECO:0000313" key="12">
    <source>
        <dbReference type="EMBL" id="KAF7805027.1"/>
    </source>
</evidence>
<evidence type="ECO:0000256" key="1">
    <source>
        <dbReference type="ARBA" id="ARBA00004609"/>
    </source>
</evidence>
<keyword evidence="5" id="KW-0472">Membrane</keyword>
<feature type="compositionally biased region" description="Pro residues" evidence="9">
    <location>
        <begin position="149"/>
        <end position="177"/>
    </location>
</feature>
<feature type="chain" id="PRO_5032321940" evidence="10">
    <location>
        <begin position="26"/>
        <end position="351"/>
    </location>
</feature>
<comment type="caution">
    <text evidence="12">The sequence shown here is derived from an EMBL/GenBank/DDBJ whole genome shotgun (WGS) entry which is preliminary data.</text>
</comment>
<evidence type="ECO:0000256" key="5">
    <source>
        <dbReference type="ARBA" id="ARBA00023136"/>
    </source>
</evidence>
<dbReference type="SMART" id="SM00768">
    <property type="entry name" value="X8"/>
    <property type="match status" value="1"/>
</dbReference>
<reference evidence="12" key="1">
    <citation type="submission" date="2020-09" db="EMBL/GenBank/DDBJ databases">
        <title>Genome-Enabled Discovery of Anthraquinone Biosynthesis in Senna tora.</title>
        <authorList>
            <person name="Kang S.-H."/>
            <person name="Pandey R.P."/>
            <person name="Lee C.-M."/>
            <person name="Sim J.-S."/>
            <person name="Jeong J.-T."/>
            <person name="Choi B.-S."/>
            <person name="Jung M."/>
            <person name="Ginzburg D."/>
            <person name="Zhao K."/>
            <person name="Won S.Y."/>
            <person name="Oh T.-J."/>
            <person name="Yu Y."/>
            <person name="Kim N.-H."/>
            <person name="Lee O.R."/>
            <person name="Lee T.-H."/>
            <person name="Bashyal P."/>
            <person name="Kim T.-S."/>
            <person name="Lee W.-H."/>
            <person name="Kawkins C."/>
            <person name="Kim C.-K."/>
            <person name="Kim J.S."/>
            <person name="Ahn B.O."/>
            <person name="Rhee S.Y."/>
            <person name="Sohng J.K."/>
        </authorList>
    </citation>
    <scope>NUCLEOTIDE SEQUENCE</scope>
    <source>
        <tissue evidence="12">Leaf</tissue>
    </source>
</reference>
<evidence type="ECO:0000256" key="2">
    <source>
        <dbReference type="ARBA" id="ARBA00022475"/>
    </source>
</evidence>
<dbReference type="InterPro" id="IPR044788">
    <property type="entry name" value="X8_dom_prot"/>
</dbReference>
<evidence type="ECO:0000256" key="3">
    <source>
        <dbReference type="ARBA" id="ARBA00022622"/>
    </source>
</evidence>
<dbReference type="GO" id="GO:0005886">
    <property type="term" value="C:plasma membrane"/>
    <property type="evidence" value="ECO:0007669"/>
    <property type="project" value="UniProtKB-SubCell"/>
</dbReference>
<dbReference type="PANTHER" id="PTHR31044">
    <property type="entry name" value="BETA-1,3 GLUCANASE"/>
    <property type="match status" value="1"/>
</dbReference>
<evidence type="ECO:0000256" key="9">
    <source>
        <dbReference type="SAM" id="MobiDB-lite"/>
    </source>
</evidence>
<dbReference type="GO" id="GO:0098552">
    <property type="term" value="C:side of membrane"/>
    <property type="evidence" value="ECO:0007669"/>
    <property type="project" value="UniProtKB-KW"/>
</dbReference>
<dbReference type="InterPro" id="IPR012946">
    <property type="entry name" value="X8"/>
</dbReference>
<gene>
    <name evidence="12" type="ORF">G2W53_044138</name>
</gene>
<evidence type="ECO:0000256" key="4">
    <source>
        <dbReference type="ARBA" id="ARBA00022729"/>
    </source>
</evidence>
<keyword evidence="6" id="KW-1015">Disulfide bond</keyword>
<keyword evidence="7" id="KW-0325">Glycoprotein</keyword>
<dbReference type="AlphaFoldDB" id="A0A834W0T1"/>
<dbReference type="EMBL" id="JAAIUW010000013">
    <property type="protein sequence ID" value="KAF7805027.1"/>
    <property type="molecule type" value="Genomic_DNA"/>
</dbReference>
<dbReference type="PANTHER" id="PTHR31044:SF120">
    <property type="entry name" value="CARBOHYDRATE-BINDING X8 DOMAIN SUPERFAMILY PROTEIN"/>
    <property type="match status" value="1"/>
</dbReference>
<name>A0A834W0T1_9FABA</name>
<protein>
    <submittedName>
        <fullName evidence="12">Glucan endo-1,3-beta-glucosidase 1</fullName>
    </submittedName>
</protein>
<keyword evidence="8" id="KW-0449">Lipoprotein</keyword>
<evidence type="ECO:0000256" key="8">
    <source>
        <dbReference type="ARBA" id="ARBA00023288"/>
    </source>
</evidence>
<dbReference type="Gene3D" id="1.20.58.1040">
    <property type="match status" value="1"/>
</dbReference>
<dbReference type="GO" id="GO:0009506">
    <property type="term" value="C:plasmodesma"/>
    <property type="evidence" value="ECO:0007669"/>
    <property type="project" value="UniProtKB-ARBA"/>
</dbReference>
<dbReference type="Proteomes" id="UP000634136">
    <property type="component" value="Unassembled WGS sequence"/>
</dbReference>
<evidence type="ECO:0000259" key="11">
    <source>
        <dbReference type="SMART" id="SM00768"/>
    </source>
</evidence>
<sequence length="351" mass="37825">MERASKLLVVLAMVLLLLLASEVEGGRKLRSKEDRPQSFLGGIFPSPGFAGFGFGPSGFCTFPGGCTPTLPINPGFLVGFSFRESFIPGGAMSFLNLKQSKMSLSQIGIIRRTLGDTSTTIITVPSSANPVSASSPTNPSATPITVPSTNPPVPLAYPPPSSSPPVPLINSQPPPSTPASSATGQRWCVAKSGASQSALQSALDYACGMGAADCSQIQQGGRCYNPNTLQNHASYAFNSYYQKNPIPTSCDFGGTASLVWEPSFSIEFKFWNRFYAHFRVAKPAFCKYHVMVAFTCSSTFSWLHNSAHIIPHCKIHHRPKTPSMRTSIALNLCVYITSCVRVNNRRVLVYN</sequence>
<keyword evidence="3" id="KW-0336">GPI-anchor</keyword>
<feature type="domain" description="X8" evidence="11">
    <location>
        <begin position="186"/>
        <end position="288"/>
    </location>
</feature>
<dbReference type="OrthoDB" id="421038at2759"/>
<comment type="subcellular location">
    <subcellularLocation>
        <location evidence="1">Cell membrane</location>
        <topology evidence="1">Lipid-anchor</topology>
        <topology evidence="1">GPI-anchor</topology>
    </subcellularLocation>
</comment>
<keyword evidence="2" id="KW-1003">Cell membrane</keyword>
<evidence type="ECO:0000256" key="7">
    <source>
        <dbReference type="ARBA" id="ARBA00023180"/>
    </source>
</evidence>
<feature type="compositionally biased region" description="Low complexity" evidence="9">
    <location>
        <begin position="126"/>
        <end position="143"/>
    </location>
</feature>
<evidence type="ECO:0000313" key="13">
    <source>
        <dbReference type="Proteomes" id="UP000634136"/>
    </source>
</evidence>
<feature type="signal peptide" evidence="10">
    <location>
        <begin position="1"/>
        <end position="25"/>
    </location>
</feature>
<evidence type="ECO:0000256" key="6">
    <source>
        <dbReference type="ARBA" id="ARBA00023157"/>
    </source>
</evidence>
<dbReference type="FunFam" id="1.20.58.1040:FF:000001">
    <property type="entry name" value="Glucan endo-1,3-beta-glucosidase 4"/>
    <property type="match status" value="1"/>
</dbReference>
<organism evidence="12 13">
    <name type="scientific">Senna tora</name>
    <dbReference type="NCBI Taxonomy" id="362788"/>
    <lineage>
        <taxon>Eukaryota</taxon>
        <taxon>Viridiplantae</taxon>
        <taxon>Streptophyta</taxon>
        <taxon>Embryophyta</taxon>
        <taxon>Tracheophyta</taxon>
        <taxon>Spermatophyta</taxon>
        <taxon>Magnoliopsida</taxon>
        <taxon>eudicotyledons</taxon>
        <taxon>Gunneridae</taxon>
        <taxon>Pentapetalae</taxon>
        <taxon>rosids</taxon>
        <taxon>fabids</taxon>
        <taxon>Fabales</taxon>
        <taxon>Fabaceae</taxon>
        <taxon>Caesalpinioideae</taxon>
        <taxon>Cassia clade</taxon>
        <taxon>Senna</taxon>
    </lineage>
</organism>
<proteinExistence type="predicted"/>